<accession>A0A367WUU9</accession>
<name>A0A367WUU9_9PROT</name>
<dbReference type="EMBL" id="JPWI01000010">
    <property type="protein sequence ID" value="RCK44291.1"/>
    <property type="molecule type" value="Genomic_DNA"/>
</dbReference>
<keyword evidence="2" id="KW-1003">Cell membrane</keyword>
<dbReference type="OrthoDB" id="9804822at2"/>
<feature type="transmembrane region" description="Helical" evidence="6">
    <location>
        <begin position="193"/>
        <end position="211"/>
    </location>
</feature>
<dbReference type="PANTHER" id="PTHR30086">
    <property type="entry name" value="ARGININE EXPORTER PROTEIN ARGO"/>
    <property type="match status" value="1"/>
</dbReference>
<dbReference type="GO" id="GO:0015171">
    <property type="term" value="F:amino acid transmembrane transporter activity"/>
    <property type="evidence" value="ECO:0007669"/>
    <property type="project" value="TreeGrafter"/>
</dbReference>
<keyword evidence="5 6" id="KW-0472">Membrane</keyword>
<keyword evidence="3 6" id="KW-0812">Transmembrane</keyword>
<evidence type="ECO:0000256" key="5">
    <source>
        <dbReference type="ARBA" id="ARBA00023136"/>
    </source>
</evidence>
<comment type="caution">
    <text evidence="7">The sequence shown here is derived from an EMBL/GenBank/DDBJ whole genome shotgun (WGS) entry which is preliminary data.</text>
</comment>
<proteinExistence type="predicted"/>
<dbReference type="PANTHER" id="PTHR30086:SF20">
    <property type="entry name" value="ARGININE EXPORTER PROTEIN ARGO-RELATED"/>
    <property type="match status" value="1"/>
</dbReference>
<organism evidence="7 8">
    <name type="scientific">Thalassospira profundimaris</name>
    <dbReference type="NCBI Taxonomy" id="502049"/>
    <lineage>
        <taxon>Bacteria</taxon>
        <taxon>Pseudomonadati</taxon>
        <taxon>Pseudomonadota</taxon>
        <taxon>Alphaproteobacteria</taxon>
        <taxon>Rhodospirillales</taxon>
        <taxon>Thalassospiraceae</taxon>
        <taxon>Thalassospira</taxon>
    </lineage>
</organism>
<keyword evidence="4 6" id="KW-1133">Transmembrane helix</keyword>
<evidence type="ECO:0000313" key="8">
    <source>
        <dbReference type="Proteomes" id="UP000252255"/>
    </source>
</evidence>
<dbReference type="InterPro" id="IPR001123">
    <property type="entry name" value="LeuE-type"/>
</dbReference>
<gene>
    <name evidence="7" type="ORF">TH30_15720</name>
</gene>
<evidence type="ECO:0000256" key="4">
    <source>
        <dbReference type="ARBA" id="ARBA00022989"/>
    </source>
</evidence>
<dbReference type="RefSeq" id="WP_114098955.1">
    <property type="nucleotide sequence ID" value="NZ_JPWI01000010.1"/>
</dbReference>
<dbReference type="Pfam" id="PF01810">
    <property type="entry name" value="LysE"/>
    <property type="match status" value="1"/>
</dbReference>
<feature type="transmembrane region" description="Helical" evidence="6">
    <location>
        <begin position="71"/>
        <end position="88"/>
    </location>
</feature>
<dbReference type="GO" id="GO:0005886">
    <property type="term" value="C:plasma membrane"/>
    <property type="evidence" value="ECO:0007669"/>
    <property type="project" value="UniProtKB-SubCell"/>
</dbReference>
<feature type="transmembrane region" description="Helical" evidence="6">
    <location>
        <begin position="158"/>
        <end position="181"/>
    </location>
</feature>
<evidence type="ECO:0000256" key="2">
    <source>
        <dbReference type="ARBA" id="ARBA00022475"/>
    </source>
</evidence>
<evidence type="ECO:0000313" key="7">
    <source>
        <dbReference type="EMBL" id="RCK44291.1"/>
    </source>
</evidence>
<dbReference type="Proteomes" id="UP000252255">
    <property type="component" value="Unassembled WGS sequence"/>
</dbReference>
<reference evidence="7 8" key="1">
    <citation type="submission" date="2014-07" db="EMBL/GenBank/DDBJ databases">
        <title>Draft genome sequence of Thalassospira profundimaris PR54-5.</title>
        <authorList>
            <person name="Lai Q."/>
            <person name="Shao Z."/>
        </authorList>
    </citation>
    <scope>NUCLEOTIDE SEQUENCE [LARGE SCALE GENOMIC DNA]</scope>
    <source>
        <strain evidence="7 8">PR54-5</strain>
    </source>
</reference>
<evidence type="ECO:0000256" key="3">
    <source>
        <dbReference type="ARBA" id="ARBA00022692"/>
    </source>
</evidence>
<protein>
    <submittedName>
        <fullName evidence="7">Lysine transporter LysE</fullName>
    </submittedName>
</protein>
<feature type="transmembrane region" description="Helical" evidence="6">
    <location>
        <begin position="47"/>
        <end position="65"/>
    </location>
</feature>
<feature type="transmembrane region" description="Helical" evidence="6">
    <location>
        <begin position="6"/>
        <end position="26"/>
    </location>
</feature>
<evidence type="ECO:0000256" key="6">
    <source>
        <dbReference type="SAM" id="Phobius"/>
    </source>
</evidence>
<dbReference type="PIRSF" id="PIRSF006324">
    <property type="entry name" value="LeuE"/>
    <property type="match status" value="1"/>
</dbReference>
<comment type="subcellular location">
    <subcellularLocation>
        <location evidence="1">Cell membrane</location>
        <topology evidence="1">Multi-pass membrane protein</topology>
    </subcellularLocation>
</comment>
<evidence type="ECO:0000256" key="1">
    <source>
        <dbReference type="ARBA" id="ARBA00004651"/>
    </source>
</evidence>
<dbReference type="AlphaFoldDB" id="A0A367WUU9"/>
<sequence>MQFDTWLLFAGAAIALSMVPGPNNLLAMFNGARYGVVSAAVGGVGRIMAFALMIVIAATGLGVILAASETAFLIIKWVGAVYLVWLGVKSWLAKVHDVDADTVTGSGQVVLMAYPGAFTLARTEFLTAIGNPKAILIFTAFFPQFLDPAQAYGAQFTVMGLTFLAMESSVLLVYGLLGGQVKGLIRSARHMRMLNRVSGALLVGAGVLLAFTERTRSSA</sequence>